<gene>
    <name evidence="2" type="ORF">BTUL_0048g00650</name>
</gene>
<keyword evidence="3" id="KW-1185">Reference proteome</keyword>
<sequence>MSVSCQESQSYNDANTSNKNTSASSFRPSHASQLPYTQIAYQQHASNNINSHSPTLSFPSNGARFKENVNASEQISPGCTVDTKTGKAILYVLTTSNISAACRIVQIAKRGTAQKQKPSVIGSLFITLVKQMLNIGNARSRLVNGLLRCSLDEISIMITVINGMGHSHASIKGA</sequence>
<organism evidence="2 3">
    <name type="scientific">Botrytis tulipae</name>
    <dbReference type="NCBI Taxonomy" id="87230"/>
    <lineage>
        <taxon>Eukaryota</taxon>
        <taxon>Fungi</taxon>
        <taxon>Dikarya</taxon>
        <taxon>Ascomycota</taxon>
        <taxon>Pezizomycotina</taxon>
        <taxon>Leotiomycetes</taxon>
        <taxon>Helotiales</taxon>
        <taxon>Sclerotiniaceae</taxon>
        <taxon>Botrytis</taxon>
    </lineage>
</organism>
<dbReference type="EMBL" id="PQXH01000048">
    <property type="protein sequence ID" value="TGO14833.1"/>
    <property type="molecule type" value="Genomic_DNA"/>
</dbReference>
<proteinExistence type="predicted"/>
<dbReference type="AlphaFoldDB" id="A0A4Z1EWJ3"/>
<reference evidence="2 3" key="1">
    <citation type="submission" date="2017-12" db="EMBL/GenBank/DDBJ databases">
        <title>Comparative genomics of Botrytis spp.</title>
        <authorList>
            <person name="Valero-Jimenez C.A."/>
            <person name="Tapia P."/>
            <person name="Veloso J."/>
            <person name="Silva-Moreno E."/>
            <person name="Staats M."/>
            <person name="Valdes J.H."/>
            <person name="Van Kan J.A.L."/>
        </authorList>
    </citation>
    <scope>NUCLEOTIDE SEQUENCE [LARGE SCALE GENOMIC DNA]</scope>
    <source>
        <strain evidence="2 3">Bt9001</strain>
    </source>
</reference>
<accession>A0A4Z1EWJ3</accession>
<feature type="compositionally biased region" description="Low complexity" evidence="1">
    <location>
        <begin position="12"/>
        <end position="25"/>
    </location>
</feature>
<dbReference type="Proteomes" id="UP000297777">
    <property type="component" value="Unassembled WGS sequence"/>
</dbReference>
<name>A0A4Z1EWJ3_9HELO</name>
<protein>
    <submittedName>
        <fullName evidence="2">Uncharacterized protein</fullName>
    </submittedName>
</protein>
<feature type="region of interest" description="Disordered" evidence="1">
    <location>
        <begin position="1"/>
        <end position="29"/>
    </location>
</feature>
<evidence type="ECO:0000256" key="1">
    <source>
        <dbReference type="SAM" id="MobiDB-lite"/>
    </source>
</evidence>
<feature type="compositionally biased region" description="Polar residues" evidence="1">
    <location>
        <begin position="1"/>
        <end position="11"/>
    </location>
</feature>
<evidence type="ECO:0000313" key="3">
    <source>
        <dbReference type="Proteomes" id="UP000297777"/>
    </source>
</evidence>
<evidence type="ECO:0000313" key="2">
    <source>
        <dbReference type="EMBL" id="TGO14833.1"/>
    </source>
</evidence>
<comment type="caution">
    <text evidence="2">The sequence shown here is derived from an EMBL/GenBank/DDBJ whole genome shotgun (WGS) entry which is preliminary data.</text>
</comment>